<dbReference type="STRING" id="303518.ENSPNYP00000003481"/>
<protein>
    <submittedName>
        <fullName evidence="1">Uncharacterized protein</fullName>
    </submittedName>
</protein>
<evidence type="ECO:0000313" key="1">
    <source>
        <dbReference type="Ensembl" id="ENSPNYP00000003481.1"/>
    </source>
</evidence>
<dbReference type="Ensembl" id="ENSPNYT00000003574.1">
    <property type="protein sequence ID" value="ENSPNYP00000003481.1"/>
    <property type="gene ID" value="ENSPNYG00000002724.1"/>
</dbReference>
<dbReference type="GeneTree" id="ENSGT00940000179518"/>
<organism evidence="1">
    <name type="scientific">Pundamilia nyererei</name>
    <dbReference type="NCBI Taxonomy" id="303518"/>
    <lineage>
        <taxon>Eukaryota</taxon>
        <taxon>Metazoa</taxon>
        <taxon>Chordata</taxon>
        <taxon>Craniata</taxon>
        <taxon>Vertebrata</taxon>
        <taxon>Euteleostomi</taxon>
        <taxon>Actinopterygii</taxon>
        <taxon>Neopterygii</taxon>
        <taxon>Teleostei</taxon>
        <taxon>Neoteleostei</taxon>
        <taxon>Acanthomorphata</taxon>
        <taxon>Ovalentaria</taxon>
        <taxon>Cichlomorphae</taxon>
        <taxon>Cichliformes</taxon>
        <taxon>Cichlidae</taxon>
        <taxon>African cichlids</taxon>
        <taxon>Pseudocrenilabrinae</taxon>
        <taxon>Haplochromini</taxon>
        <taxon>Pundamilia</taxon>
    </lineage>
</organism>
<sequence length="103" mass="10985">VAGTGALASRDLDMNCPPTKRLRGLNKDVVTAVAFDDPFGDDEEFTQEVLDEIDDIASQTLSIRDVILARVVLSPTTCTGSRVLPRTDLSLAEPGMSSSAFNS</sequence>
<accession>A0A3B4F2R7</accession>
<dbReference type="AlphaFoldDB" id="A0A3B4F2R7"/>
<reference evidence="1" key="1">
    <citation type="submission" date="2023-09" db="UniProtKB">
        <authorList>
            <consortium name="Ensembl"/>
        </authorList>
    </citation>
    <scope>IDENTIFICATION</scope>
</reference>
<proteinExistence type="predicted"/>
<name>A0A3B4F2R7_9CICH</name>